<proteinExistence type="predicted"/>
<dbReference type="AlphaFoldDB" id="A0A0C9UPG5"/>
<name>A0A0C9UPG5_SPHS4</name>
<keyword evidence="2" id="KW-1185">Reference proteome</keyword>
<accession>A0A0C9UPG5</accession>
<evidence type="ECO:0000313" key="1">
    <source>
        <dbReference type="EMBL" id="KIJ30832.1"/>
    </source>
</evidence>
<reference evidence="1 2" key="1">
    <citation type="submission" date="2014-06" db="EMBL/GenBank/DDBJ databases">
        <title>Evolutionary Origins and Diversification of the Mycorrhizal Mutualists.</title>
        <authorList>
            <consortium name="DOE Joint Genome Institute"/>
            <consortium name="Mycorrhizal Genomics Consortium"/>
            <person name="Kohler A."/>
            <person name="Kuo A."/>
            <person name="Nagy L.G."/>
            <person name="Floudas D."/>
            <person name="Copeland A."/>
            <person name="Barry K.W."/>
            <person name="Cichocki N."/>
            <person name="Veneault-Fourrey C."/>
            <person name="LaButti K."/>
            <person name="Lindquist E.A."/>
            <person name="Lipzen A."/>
            <person name="Lundell T."/>
            <person name="Morin E."/>
            <person name="Murat C."/>
            <person name="Riley R."/>
            <person name="Ohm R."/>
            <person name="Sun H."/>
            <person name="Tunlid A."/>
            <person name="Henrissat B."/>
            <person name="Grigoriev I.V."/>
            <person name="Hibbett D.S."/>
            <person name="Martin F."/>
        </authorList>
    </citation>
    <scope>NUCLEOTIDE SEQUENCE [LARGE SCALE GENOMIC DNA]</scope>
    <source>
        <strain evidence="1 2">SS14</strain>
    </source>
</reference>
<organism evidence="1 2">
    <name type="scientific">Sphaerobolus stellatus (strain SS14)</name>
    <dbReference type="NCBI Taxonomy" id="990650"/>
    <lineage>
        <taxon>Eukaryota</taxon>
        <taxon>Fungi</taxon>
        <taxon>Dikarya</taxon>
        <taxon>Basidiomycota</taxon>
        <taxon>Agaricomycotina</taxon>
        <taxon>Agaricomycetes</taxon>
        <taxon>Phallomycetidae</taxon>
        <taxon>Geastrales</taxon>
        <taxon>Sphaerobolaceae</taxon>
        <taxon>Sphaerobolus</taxon>
    </lineage>
</organism>
<dbReference type="EMBL" id="KN837253">
    <property type="protein sequence ID" value="KIJ30832.1"/>
    <property type="molecule type" value="Genomic_DNA"/>
</dbReference>
<dbReference type="Proteomes" id="UP000054279">
    <property type="component" value="Unassembled WGS sequence"/>
</dbReference>
<sequence>MSNELIICYVQSIPPAERLALGITPDIIRLSVGVEDVGDCGTSIIMGHQWTEQRQHHRGLRRFSESFIHTIRPCLIQCVLSYFPMVYTPYLYSSRMLGLWYLL</sequence>
<dbReference type="HOGENOM" id="CLU_156746_0_0_1"/>
<dbReference type="InterPro" id="IPR015422">
    <property type="entry name" value="PyrdxlP-dep_Trfase_small"/>
</dbReference>
<gene>
    <name evidence="1" type="ORF">M422DRAFT_36397</name>
</gene>
<dbReference type="Gene3D" id="3.90.1150.10">
    <property type="entry name" value="Aspartate Aminotransferase, domain 1"/>
    <property type="match status" value="1"/>
</dbReference>
<dbReference type="OrthoDB" id="3512640at2759"/>
<protein>
    <submittedName>
        <fullName evidence="1">Uncharacterized protein</fullName>
    </submittedName>
</protein>
<evidence type="ECO:0000313" key="2">
    <source>
        <dbReference type="Proteomes" id="UP000054279"/>
    </source>
</evidence>